<evidence type="ECO:0000313" key="3">
    <source>
        <dbReference type="Proteomes" id="UP000036196"/>
    </source>
</evidence>
<protein>
    <recommendedName>
        <fullName evidence="4">ADP-ribosylglycohydrolase</fullName>
    </recommendedName>
</protein>
<comment type="cofactor">
    <cofactor evidence="1">
        <name>Mg(2+)</name>
        <dbReference type="ChEBI" id="CHEBI:18420"/>
    </cofactor>
    <text evidence="1">Binds 2 magnesium ions per subunit.</text>
</comment>
<feature type="binding site" evidence="1">
    <location>
        <position position="56"/>
    </location>
    <ligand>
        <name>Mg(2+)</name>
        <dbReference type="ChEBI" id="CHEBI:18420"/>
        <label>1</label>
    </ligand>
</feature>
<dbReference type="eggNOG" id="COG1397">
    <property type="taxonomic scope" value="Bacteria"/>
</dbReference>
<feature type="binding site" evidence="1">
    <location>
        <position position="267"/>
    </location>
    <ligand>
        <name>Mg(2+)</name>
        <dbReference type="ChEBI" id="CHEBI:18420"/>
        <label>1</label>
    </ligand>
</feature>
<keyword evidence="1" id="KW-0479">Metal-binding</keyword>
<feature type="binding site" evidence="1">
    <location>
        <position position="264"/>
    </location>
    <ligand>
        <name>Mg(2+)</name>
        <dbReference type="ChEBI" id="CHEBI:18420"/>
        <label>1</label>
    </ligand>
</feature>
<dbReference type="PANTHER" id="PTHR16222:SF12">
    <property type="entry name" value="ADP-RIBOSYLGLYCOHYDROLASE-RELATED"/>
    <property type="match status" value="1"/>
</dbReference>
<dbReference type="SUPFAM" id="SSF101478">
    <property type="entry name" value="ADP-ribosylglycohydrolase"/>
    <property type="match status" value="1"/>
</dbReference>
<evidence type="ECO:0000256" key="1">
    <source>
        <dbReference type="PIRSR" id="PIRSR605502-1"/>
    </source>
</evidence>
<proteinExistence type="predicted"/>
<dbReference type="RefSeq" id="WP_048278937.1">
    <property type="nucleotide sequence ID" value="NZ_JAYKLB010000004.1"/>
</dbReference>
<keyword evidence="3" id="KW-1185">Reference proteome</keyword>
<reference evidence="2 3" key="1">
    <citation type="submission" date="2015-05" db="EMBL/GenBank/DDBJ databases">
        <title>Genome sequences of Pluralibacter gergoviae.</title>
        <authorList>
            <person name="Greninger A.L."/>
            <person name="Miller S."/>
        </authorList>
    </citation>
    <scope>NUCLEOTIDE SEQUENCE [LARGE SCALE GENOMIC DNA]</scope>
    <source>
        <strain evidence="2 3">JS81F13</strain>
    </source>
</reference>
<name>A0A0J5L2D3_PLUGE</name>
<dbReference type="AlphaFoldDB" id="A0A0J5L2D3"/>
<dbReference type="STRING" id="61647.LG71_12400"/>
<sequence>MGNYLTDRATGALVGLALGDALGTTLEFQPRPAQPVISDMVGGGPFQLQPGQWTDDTSMMLCLADSLIEKGKSDPADQMRRYINWRDWGHNSCTGTCFDIGNTVAGALRSFERSGEALAGSRDPNSAGNGSLMRIAPVALLMHDADLSQAMALAAESSATTHGERRCIDACRYMTYLIHALLNSDARLDKARLLSDSAPALAPYLADMHPDTRQIIAGSYRHKAREQISSSGYVLSSLEAALWCFWHSETFAEGALLAANLGDDADTVAAIYGQLAGAWYGYGALPERWLAKLAWREEIQRRALLLLERRR</sequence>
<organism evidence="2 3">
    <name type="scientific">Pluralibacter gergoviae</name>
    <name type="common">Enterobacter gergoviae</name>
    <dbReference type="NCBI Taxonomy" id="61647"/>
    <lineage>
        <taxon>Bacteria</taxon>
        <taxon>Pseudomonadati</taxon>
        <taxon>Pseudomonadota</taxon>
        <taxon>Gammaproteobacteria</taxon>
        <taxon>Enterobacterales</taxon>
        <taxon>Enterobacteriaceae</taxon>
        <taxon>Pluralibacter</taxon>
    </lineage>
</organism>
<feature type="binding site" evidence="1">
    <location>
        <position position="54"/>
    </location>
    <ligand>
        <name>Mg(2+)</name>
        <dbReference type="ChEBI" id="CHEBI:18420"/>
        <label>1</label>
    </ligand>
</feature>
<evidence type="ECO:0000313" key="2">
    <source>
        <dbReference type="EMBL" id="KMK13903.1"/>
    </source>
</evidence>
<feature type="binding site" evidence="1">
    <location>
        <position position="266"/>
    </location>
    <ligand>
        <name>Mg(2+)</name>
        <dbReference type="ChEBI" id="CHEBI:18420"/>
        <label>1</label>
    </ligand>
</feature>
<keyword evidence="1" id="KW-0460">Magnesium</keyword>
<dbReference type="EMBL" id="LDZF01000009">
    <property type="protein sequence ID" value="KMK13903.1"/>
    <property type="molecule type" value="Genomic_DNA"/>
</dbReference>
<dbReference type="InterPro" id="IPR005502">
    <property type="entry name" value="Ribosyl_crysJ1"/>
</dbReference>
<accession>A0A0J5L2D3</accession>
<dbReference type="InterPro" id="IPR036705">
    <property type="entry name" value="Ribosyl_crysJ1_sf"/>
</dbReference>
<dbReference type="Pfam" id="PF03747">
    <property type="entry name" value="ADP_ribosyl_GH"/>
    <property type="match status" value="1"/>
</dbReference>
<feature type="binding site" evidence="1">
    <location>
        <position position="55"/>
    </location>
    <ligand>
        <name>Mg(2+)</name>
        <dbReference type="ChEBI" id="CHEBI:18420"/>
        <label>1</label>
    </ligand>
</feature>
<comment type="caution">
    <text evidence="2">The sequence shown here is derived from an EMBL/GenBank/DDBJ whole genome shotgun (WGS) entry which is preliminary data.</text>
</comment>
<dbReference type="Gene3D" id="1.10.4080.10">
    <property type="entry name" value="ADP-ribosylation/Crystallin J1"/>
    <property type="match status" value="1"/>
</dbReference>
<dbReference type="InterPro" id="IPR050792">
    <property type="entry name" value="ADP-ribosylglycohydrolase"/>
</dbReference>
<evidence type="ECO:0008006" key="4">
    <source>
        <dbReference type="Google" id="ProtNLM"/>
    </source>
</evidence>
<dbReference type="PATRIC" id="fig|61647.15.peg.5512"/>
<dbReference type="PANTHER" id="PTHR16222">
    <property type="entry name" value="ADP-RIBOSYLGLYCOHYDROLASE"/>
    <property type="match status" value="1"/>
</dbReference>
<gene>
    <name evidence="2" type="ORF">ABW06_10650</name>
</gene>
<dbReference type="Proteomes" id="UP000036196">
    <property type="component" value="Unassembled WGS sequence"/>
</dbReference>
<dbReference type="GO" id="GO:0046872">
    <property type="term" value="F:metal ion binding"/>
    <property type="evidence" value="ECO:0007669"/>
    <property type="project" value="UniProtKB-KW"/>
</dbReference>